<feature type="compositionally biased region" description="Basic and acidic residues" evidence="1">
    <location>
        <begin position="115"/>
        <end position="126"/>
    </location>
</feature>
<comment type="caution">
    <text evidence="2">The sequence shown here is derived from an EMBL/GenBank/DDBJ whole genome shotgun (WGS) entry which is preliminary data.</text>
</comment>
<proteinExistence type="predicted"/>
<dbReference type="InterPro" id="IPR036390">
    <property type="entry name" value="WH_DNA-bd_sf"/>
</dbReference>
<organism evidence="2 3">
    <name type="scientific">Salinadaptatus halalkaliphilus</name>
    <dbReference type="NCBI Taxonomy" id="2419781"/>
    <lineage>
        <taxon>Archaea</taxon>
        <taxon>Methanobacteriati</taxon>
        <taxon>Methanobacteriota</taxon>
        <taxon>Stenosarchaea group</taxon>
        <taxon>Halobacteria</taxon>
        <taxon>Halobacteriales</taxon>
        <taxon>Natrialbaceae</taxon>
        <taxon>Salinadaptatus</taxon>
    </lineage>
</organism>
<dbReference type="SUPFAM" id="SSF46785">
    <property type="entry name" value="Winged helix' DNA-binding domain"/>
    <property type="match status" value="1"/>
</dbReference>
<dbReference type="EMBL" id="RBZW01000015">
    <property type="protein sequence ID" value="THE65835.1"/>
    <property type="molecule type" value="Genomic_DNA"/>
</dbReference>
<dbReference type="AlphaFoldDB" id="A0A4S3TRA1"/>
<evidence type="ECO:0000256" key="1">
    <source>
        <dbReference type="SAM" id="MobiDB-lite"/>
    </source>
</evidence>
<dbReference type="Proteomes" id="UP000318864">
    <property type="component" value="Unassembled WGS sequence"/>
</dbReference>
<gene>
    <name evidence="2" type="ORF">D8Y22_05475</name>
</gene>
<name>A0A4S3TRA1_9EURY</name>
<evidence type="ECO:0000313" key="2">
    <source>
        <dbReference type="EMBL" id="THE65835.1"/>
    </source>
</evidence>
<reference evidence="2 3" key="1">
    <citation type="submission" date="2018-10" db="EMBL/GenBank/DDBJ databases">
        <title>Natronolimnobius sp. XQ-INN 246 isolated from Inner Mongolia Autonomous Region of China.</title>
        <authorList>
            <person name="Xue Q."/>
        </authorList>
    </citation>
    <scope>NUCLEOTIDE SEQUENCE [LARGE SCALE GENOMIC DNA]</scope>
    <source>
        <strain evidence="2 3">XQ-INN 246</strain>
    </source>
</reference>
<dbReference type="InterPro" id="IPR011991">
    <property type="entry name" value="ArsR-like_HTH"/>
</dbReference>
<dbReference type="Gene3D" id="1.10.10.10">
    <property type="entry name" value="Winged helix-like DNA-binding domain superfamily/Winged helix DNA-binding domain"/>
    <property type="match status" value="1"/>
</dbReference>
<keyword evidence="3" id="KW-1185">Reference proteome</keyword>
<dbReference type="InterPro" id="IPR036388">
    <property type="entry name" value="WH-like_DNA-bd_sf"/>
</dbReference>
<sequence>MPISKDQFEEIGDRKDRDGPTPGTNAAKILSFLRTHPNKAFTQSEIAEKTDVTSGSVGPTLVRLRERGRVDHRGKYWRVSDHDQSVDTATGHAATALAAREDDNEKPQMTNWQEHAVDPREHRNAP</sequence>
<feature type="region of interest" description="Disordered" evidence="1">
    <location>
        <begin position="98"/>
        <end position="126"/>
    </location>
</feature>
<feature type="region of interest" description="Disordered" evidence="1">
    <location>
        <begin position="1"/>
        <end position="26"/>
    </location>
</feature>
<evidence type="ECO:0000313" key="3">
    <source>
        <dbReference type="Proteomes" id="UP000318864"/>
    </source>
</evidence>
<dbReference type="CDD" id="cd00090">
    <property type="entry name" value="HTH_ARSR"/>
    <property type="match status" value="1"/>
</dbReference>
<dbReference type="RefSeq" id="WP_141463702.1">
    <property type="nucleotide sequence ID" value="NZ_RBZW01000015.1"/>
</dbReference>
<feature type="compositionally biased region" description="Basic and acidic residues" evidence="1">
    <location>
        <begin position="1"/>
        <end position="19"/>
    </location>
</feature>
<accession>A0A4S3TRA1</accession>
<protein>
    <submittedName>
        <fullName evidence="2">ArsR family transcriptional regulator</fullName>
    </submittedName>
</protein>